<dbReference type="AlphaFoldDB" id="A0AAD9B306"/>
<comment type="caution">
    <text evidence="1">The sequence shown here is derived from an EMBL/GenBank/DDBJ whole genome shotgun (WGS) entry which is preliminary data.</text>
</comment>
<dbReference type="Proteomes" id="UP001228049">
    <property type="component" value="Unassembled WGS sequence"/>
</dbReference>
<proteinExistence type="predicted"/>
<dbReference type="EMBL" id="JASDAP010000058">
    <property type="protein sequence ID" value="KAK1875882.1"/>
    <property type="molecule type" value="Genomic_DNA"/>
</dbReference>
<evidence type="ECO:0000313" key="1">
    <source>
        <dbReference type="EMBL" id="KAK1875882.1"/>
    </source>
</evidence>
<evidence type="ECO:0000313" key="2">
    <source>
        <dbReference type="Proteomes" id="UP001228049"/>
    </source>
</evidence>
<accession>A0AAD9B306</accession>
<gene>
    <name evidence="1" type="ORF">KUDE01_032008</name>
</gene>
<reference evidence="1" key="1">
    <citation type="submission" date="2023-04" db="EMBL/GenBank/DDBJ databases">
        <title>Chromosome-level genome of Chaenocephalus aceratus.</title>
        <authorList>
            <person name="Park H."/>
        </authorList>
    </citation>
    <scope>NUCLEOTIDE SEQUENCE</scope>
    <source>
        <strain evidence="1">DE</strain>
        <tissue evidence="1">Muscle</tissue>
    </source>
</reference>
<keyword evidence="2" id="KW-1185">Reference proteome</keyword>
<organism evidence="1 2">
    <name type="scientific">Dissostichus eleginoides</name>
    <name type="common">Patagonian toothfish</name>
    <name type="synonym">Dissostichus amissus</name>
    <dbReference type="NCBI Taxonomy" id="100907"/>
    <lineage>
        <taxon>Eukaryota</taxon>
        <taxon>Metazoa</taxon>
        <taxon>Chordata</taxon>
        <taxon>Craniata</taxon>
        <taxon>Vertebrata</taxon>
        <taxon>Euteleostomi</taxon>
        <taxon>Actinopterygii</taxon>
        <taxon>Neopterygii</taxon>
        <taxon>Teleostei</taxon>
        <taxon>Neoteleostei</taxon>
        <taxon>Acanthomorphata</taxon>
        <taxon>Eupercaria</taxon>
        <taxon>Perciformes</taxon>
        <taxon>Notothenioidei</taxon>
        <taxon>Nototheniidae</taxon>
        <taxon>Dissostichus</taxon>
    </lineage>
</organism>
<name>A0AAD9B306_DISEL</name>
<protein>
    <submittedName>
        <fullName evidence="1">Double zinc ribbon and ankyrin repeat-containing protein 1</fullName>
    </submittedName>
</protein>
<sequence length="69" mass="7502">MTVFYLVCSSCKASVGRRSSGGQTAYDVALRSGCRETVSLITAQTGDQLLRQLTEPGRLLNHRLNLDVS</sequence>